<evidence type="ECO:0000313" key="1">
    <source>
        <dbReference type="EMBL" id="BAP61173.1"/>
    </source>
</evidence>
<organism evidence="1 2">
    <name type="scientific">Methanococcus maripaludis KA1</name>
    <dbReference type="NCBI Taxonomy" id="637914"/>
    <lineage>
        <taxon>Archaea</taxon>
        <taxon>Methanobacteriati</taxon>
        <taxon>Methanobacteriota</taxon>
        <taxon>Methanomada group</taxon>
        <taxon>Methanococci</taxon>
        <taxon>Methanococcales</taxon>
        <taxon>Methanococcaceae</taxon>
        <taxon>Methanococcus</taxon>
    </lineage>
</organism>
<dbReference type="KEGG" id="mmak:MMKA1_10560"/>
<accession>A0A2Z5PFU0</accession>
<dbReference type="RefSeq" id="WP_013999396.1">
    <property type="nucleotide sequence ID" value="NZ_AP011526.1"/>
</dbReference>
<name>A0A2Z5PFU0_METMI</name>
<proteinExistence type="predicted"/>
<protein>
    <submittedName>
        <fullName evidence="1">Uncharacterized protein</fullName>
    </submittedName>
</protein>
<dbReference type="Proteomes" id="UP000264208">
    <property type="component" value="Chromosome"/>
</dbReference>
<dbReference type="EMBL" id="AP011526">
    <property type="protein sequence ID" value="BAP61173.1"/>
    <property type="molecule type" value="Genomic_DNA"/>
</dbReference>
<evidence type="ECO:0000313" key="2">
    <source>
        <dbReference type="Proteomes" id="UP000264208"/>
    </source>
</evidence>
<dbReference type="AlphaFoldDB" id="A0A2Z5PFU0"/>
<dbReference type="GeneID" id="10982513"/>
<sequence length="93" mass="10986">MVKGEGIYKDVKKSLAFKEYEIIDFLGSETYKLKVLKPNSEFLGYEDIKLNKFVLKDEKGYYSIVTKRKDLEINKKVKIRYIYGDFEILEVGM</sequence>
<reference evidence="1 2" key="1">
    <citation type="submission" date="2009-06" db="EMBL/GenBank/DDBJ databases">
        <title>Molecular Evidence for Microbiologically Influenced Corrosion from genome of Methanogen.</title>
        <authorList>
            <person name="Ito N."/>
            <person name="Tsurumaru H."/>
            <person name="Shimizu A."/>
            <person name="Harada T."/>
            <person name="Hosoyama A."/>
            <person name="Horikawa H."/>
            <person name="Wakai S."/>
            <person name="Sasaki K."/>
            <person name="Nishijima K."/>
            <person name="Ataku H."/>
            <person name="Yamazaki J."/>
            <person name="Mise M."/>
            <person name="Yamazaki S."/>
            <person name="Tanikawa S."/>
            <person name="Harayama S."/>
            <person name="Fujita N."/>
        </authorList>
    </citation>
    <scope>NUCLEOTIDE SEQUENCE [LARGE SCALE GENOMIC DNA]</scope>
    <source>
        <strain evidence="2">KA1 ( NBRC 102054)</strain>
    </source>
</reference>
<gene>
    <name evidence="1" type="ORF">MMKA1_10560</name>
</gene>
<dbReference type="GeneID" id="41279467"/>